<dbReference type="STRING" id="500610.SAMN02799615_04038"/>
<evidence type="ECO:0000256" key="2">
    <source>
        <dbReference type="ARBA" id="ARBA00022692"/>
    </source>
</evidence>
<evidence type="ECO:0000259" key="6">
    <source>
        <dbReference type="Pfam" id="PF06271"/>
    </source>
</evidence>
<keyword evidence="2 5" id="KW-0812">Transmembrane</keyword>
<reference evidence="8" key="1">
    <citation type="submission" date="2016-10" db="EMBL/GenBank/DDBJ databases">
        <authorList>
            <person name="Varghese N."/>
            <person name="Submissions S."/>
        </authorList>
    </citation>
    <scope>NUCLEOTIDE SEQUENCE [LARGE SCALE GENOMIC DNA]</scope>
    <source>
        <strain evidence="8">UNC178MFTsu3.1</strain>
    </source>
</reference>
<dbReference type="InterPro" id="IPR010432">
    <property type="entry name" value="RDD"/>
</dbReference>
<evidence type="ECO:0000256" key="5">
    <source>
        <dbReference type="SAM" id="Phobius"/>
    </source>
</evidence>
<feature type="domain" description="RDD" evidence="6">
    <location>
        <begin position="21"/>
        <end position="143"/>
    </location>
</feature>
<sequence>MLDTLRQIETPEGVFLRLRAAGALPRAQAWTIDFVLRLVVFSAAMIPLSLFGSAGSGVGALLMFVLMWAYAVVCEVWFGGQTLGKRAMGLRVVSADGAPVTLVPSVLRNLLRVVDILPGVYAVGLASTLIDPYGRRLGDVIAGTLVIHGGELPVGSQVPKVAPMAPPPGLAPDEQAVIVEFAERCGQLTPQRQQELADLLQPLTGCSGEAGVQRLLGYANWLLGRT</sequence>
<dbReference type="AlphaFoldDB" id="A0A1I2JFJ5"/>
<dbReference type="EMBL" id="FONH01000025">
    <property type="protein sequence ID" value="SFF53605.1"/>
    <property type="molecule type" value="Genomic_DNA"/>
</dbReference>
<dbReference type="RefSeq" id="WP_026636879.1">
    <property type="nucleotide sequence ID" value="NZ_FONH01000025.1"/>
</dbReference>
<gene>
    <name evidence="7" type="ORF">SAMN02799615_04038</name>
</gene>
<evidence type="ECO:0000256" key="3">
    <source>
        <dbReference type="ARBA" id="ARBA00022989"/>
    </source>
</evidence>
<dbReference type="PANTHER" id="PTHR38480:SF1">
    <property type="entry name" value="SLR0254 PROTEIN"/>
    <property type="match status" value="1"/>
</dbReference>
<evidence type="ECO:0000313" key="7">
    <source>
        <dbReference type="EMBL" id="SFF53605.1"/>
    </source>
</evidence>
<dbReference type="Pfam" id="PF06271">
    <property type="entry name" value="RDD"/>
    <property type="match status" value="1"/>
</dbReference>
<comment type="subcellular location">
    <subcellularLocation>
        <location evidence="1">Membrane</location>
        <topology evidence="1">Multi-pass membrane protein</topology>
    </subcellularLocation>
</comment>
<feature type="transmembrane region" description="Helical" evidence="5">
    <location>
        <begin position="34"/>
        <end position="52"/>
    </location>
</feature>
<keyword evidence="8" id="KW-1185">Reference proteome</keyword>
<name>A0A1I2JFJ5_9GAMM</name>
<keyword evidence="3 5" id="KW-1133">Transmembrane helix</keyword>
<dbReference type="GO" id="GO:0016020">
    <property type="term" value="C:membrane"/>
    <property type="evidence" value="ECO:0007669"/>
    <property type="project" value="UniProtKB-SubCell"/>
</dbReference>
<organism evidence="7 8">
    <name type="scientific">Dyella marensis</name>
    <dbReference type="NCBI Taxonomy" id="500610"/>
    <lineage>
        <taxon>Bacteria</taxon>
        <taxon>Pseudomonadati</taxon>
        <taxon>Pseudomonadota</taxon>
        <taxon>Gammaproteobacteria</taxon>
        <taxon>Lysobacterales</taxon>
        <taxon>Rhodanobacteraceae</taxon>
        <taxon>Dyella</taxon>
    </lineage>
</organism>
<protein>
    <submittedName>
        <fullName evidence="7">Uncharacterized membrane protein YckC, RDD family</fullName>
    </submittedName>
</protein>
<dbReference type="Proteomes" id="UP000199477">
    <property type="component" value="Unassembled WGS sequence"/>
</dbReference>
<dbReference type="PANTHER" id="PTHR38480">
    <property type="entry name" value="SLR0254 PROTEIN"/>
    <property type="match status" value="1"/>
</dbReference>
<keyword evidence="4 5" id="KW-0472">Membrane</keyword>
<proteinExistence type="predicted"/>
<evidence type="ECO:0000313" key="8">
    <source>
        <dbReference type="Proteomes" id="UP000199477"/>
    </source>
</evidence>
<evidence type="ECO:0000256" key="4">
    <source>
        <dbReference type="ARBA" id="ARBA00023136"/>
    </source>
</evidence>
<evidence type="ECO:0000256" key="1">
    <source>
        <dbReference type="ARBA" id="ARBA00004141"/>
    </source>
</evidence>
<feature type="transmembrane region" description="Helical" evidence="5">
    <location>
        <begin position="58"/>
        <end position="78"/>
    </location>
</feature>
<accession>A0A1I2JFJ5</accession>